<organism evidence="1 2">
    <name type="scientific">Lactuca virosa</name>
    <dbReference type="NCBI Taxonomy" id="75947"/>
    <lineage>
        <taxon>Eukaryota</taxon>
        <taxon>Viridiplantae</taxon>
        <taxon>Streptophyta</taxon>
        <taxon>Embryophyta</taxon>
        <taxon>Tracheophyta</taxon>
        <taxon>Spermatophyta</taxon>
        <taxon>Magnoliopsida</taxon>
        <taxon>eudicotyledons</taxon>
        <taxon>Gunneridae</taxon>
        <taxon>Pentapetalae</taxon>
        <taxon>asterids</taxon>
        <taxon>campanulids</taxon>
        <taxon>Asterales</taxon>
        <taxon>Asteraceae</taxon>
        <taxon>Cichorioideae</taxon>
        <taxon>Cichorieae</taxon>
        <taxon>Lactucinae</taxon>
        <taxon>Lactuca</taxon>
    </lineage>
</organism>
<dbReference type="InterPro" id="IPR050896">
    <property type="entry name" value="Mito_lipid_metab_GTPase"/>
</dbReference>
<comment type="caution">
    <text evidence="1">The sequence shown here is derived from an EMBL/GenBank/DDBJ whole genome shotgun (WGS) entry which is preliminary data.</text>
</comment>
<evidence type="ECO:0000313" key="1">
    <source>
        <dbReference type="EMBL" id="CAH1453125.1"/>
    </source>
</evidence>
<dbReference type="PANTHER" id="PTHR46434:SF1">
    <property type="entry name" value="GENETIC INTERACTOR OF PROHIBITINS 3, MITOCHONDRIAL"/>
    <property type="match status" value="1"/>
</dbReference>
<name>A0AAU9PRQ0_9ASTR</name>
<dbReference type="Proteomes" id="UP001157418">
    <property type="component" value="Unassembled WGS sequence"/>
</dbReference>
<dbReference type="GO" id="GO:0005739">
    <property type="term" value="C:mitochondrion"/>
    <property type="evidence" value="ECO:0007669"/>
    <property type="project" value="TreeGrafter"/>
</dbReference>
<reference evidence="1 2" key="1">
    <citation type="submission" date="2022-01" db="EMBL/GenBank/DDBJ databases">
        <authorList>
            <person name="Xiong W."/>
            <person name="Schranz E."/>
        </authorList>
    </citation>
    <scope>NUCLEOTIDE SEQUENCE [LARGE SCALE GENOMIC DNA]</scope>
</reference>
<sequence>MYISNPSVSHETLLKTLKFHELKPRTYRINVGHFVHIGGPMRLDIEESSVDSIYVTVWASHHLPLHMEKPEKAMQLLCLDGRNIQYYRGWTEAPLIGRECRQLEVQVIEIVTHIASTTSKLA</sequence>
<gene>
    <name evidence="1" type="ORF">LVIROSA_LOCUS38391</name>
</gene>
<protein>
    <submittedName>
        <fullName evidence="1">Uncharacterized protein</fullName>
    </submittedName>
</protein>
<dbReference type="EMBL" id="CAKMRJ010005745">
    <property type="protein sequence ID" value="CAH1453125.1"/>
    <property type="molecule type" value="Genomic_DNA"/>
</dbReference>
<accession>A0AAU9PRQ0</accession>
<dbReference type="PANTHER" id="PTHR46434">
    <property type="entry name" value="GENETIC INTERACTOR OF PROHIBITINS 3, MITOCHONDRIAL"/>
    <property type="match status" value="1"/>
</dbReference>
<evidence type="ECO:0000313" key="2">
    <source>
        <dbReference type="Proteomes" id="UP001157418"/>
    </source>
</evidence>
<keyword evidence="2" id="KW-1185">Reference proteome</keyword>
<dbReference type="AlphaFoldDB" id="A0AAU9PRQ0"/>
<proteinExistence type="predicted"/>